<keyword evidence="3" id="KW-0641">Proline biosynthesis</keyword>
<dbReference type="Pfam" id="PF01472">
    <property type="entry name" value="PUA"/>
    <property type="match status" value="1"/>
</dbReference>
<dbReference type="InterPro" id="IPR015947">
    <property type="entry name" value="PUA-like_sf"/>
</dbReference>
<keyword evidence="6 9" id="KW-0418">Kinase</keyword>
<gene>
    <name evidence="9" type="ORF">MNBD_GAMMA12-3709</name>
</gene>
<keyword evidence="7" id="KW-0067">ATP-binding</keyword>
<dbReference type="HAMAP" id="MF_00456">
    <property type="entry name" value="ProB"/>
    <property type="match status" value="1"/>
</dbReference>
<protein>
    <submittedName>
        <fullName evidence="9">Glutamate 5-kinase / RNA-binding C-terminal domain PUA</fullName>
        <ecNumber evidence="9">2.7.2.11</ecNumber>
    </submittedName>
</protein>
<dbReference type="NCBIfam" id="TIGR01027">
    <property type="entry name" value="proB"/>
    <property type="match status" value="1"/>
</dbReference>
<dbReference type="GO" id="GO:0003723">
    <property type="term" value="F:RNA binding"/>
    <property type="evidence" value="ECO:0007669"/>
    <property type="project" value="InterPro"/>
</dbReference>
<dbReference type="GO" id="GO:0005524">
    <property type="term" value="F:ATP binding"/>
    <property type="evidence" value="ECO:0007669"/>
    <property type="project" value="UniProtKB-KW"/>
</dbReference>
<dbReference type="InterPro" id="IPR001048">
    <property type="entry name" value="Asp/Glu/Uridylate_kinase"/>
</dbReference>
<dbReference type="GO" id="GO:0004349">
    <property type="term" value="F:glutamate 5-kinase activity"/>
    <property type="evidence" value="ECO:0007669"/>
    <property type="project" value="UniProtKB-EC"/>
</dbReference>
<dbReference type="AlphaFoldDB" id="A0A3B0YAL8"/>
<keyword evidence="2" id="KW-0028">Amino-acid biosynthesis</keyword>
<dbReference type="SUPFAM" id="SSF88697">
    <property type="entry name" value="PUA domain-like"/>
    <property type="match status" value="1"/>
</dbReference>
<dbReference type="FunFam" id="3.40.1160.10:FF:000018">
    <property type="entry name" value="Glutamate 5-kinase"/>
    <property type="match status" value="1"/>
</dbReference>
<dbReference type="InterPro" id="IPR036393">
    <property type="entry name" value="AceGlu_kinase-like_sf"/>
</dbReference>
<dbReference type="Gene3D" id="2.30.130.10">
    <property type="entry name" value="PUA domain"/>
    <property type="match status" value="1"/>
</dbReference>
<keyword evidence="4 9" id="KW-0808">Transferase</keyword>
<dbReference type="EC" id="2.7.2.11" evidence="9"/>
<dbReference type="InterPro" id="IPR019797">
    <property type="entry name" value="Glutamate_5-kinase_CS"/>
</dbReference>
<evidence type="ECO:0000256" key="5">
    <source>
        <dbReference type="ARBA" id="ARBA00022741"/>
    </source>
</evidence>
<reference evidence="9" key="1">
    <citation type="submission" date="2018-06" db="EMBL/GenBank/DDBJ databases">
        <authorList>
            <person name="Zhirakovskaya E."/>
        </authorList>
    </citation>
    <scope>NUCLEOTIDE SEQUENCE</scope>
</reference>
<evidence type="ECO:0000256" key="3">
    <source>
        <dbReference type="ARBA" id="ARBA00022650"/>
    </source>
</evidence>
<dbReference type="InterPro" id="IPR002478">
    <property type="entry name" value="PUA"/>
</dbReference>
<evidence type="ECO:0000259" key="8">
    <source>
        <dbReference type="SMART" id="SM00359"/>
    </source>
</evidence>
<dbReference type="Gene3D" id="3.40.1160.10">
    <property type="entry name" value="Acetylglutamate kinase-like"/>
    <property type="match status" value="2"/>
</dbReference>
<accession>A0A3B0YAL8</accession>
<dbReference type="GO" id="GO:0008652">
    <property type="term" value="P:amino acid biosynthetic process"/>
    <property type="evidence" value="ECO:0007669"/>
    <property type="project" value="UniProtKB-KW"/>
</dbReference>
<feature type="domain" description="PUA" evidence="8">
    <location>
        <begin position="288"/>
        <end position="372"/>
    </location>
</feature>
<evidence type="ECO:0000256" key="6">
    <source>
        <dbReference type="ARBA" id="ARBA00022777"/>
    </source>
</evidence>
<keyword evidence="1" id="KW-0963">Cytoplasm</keyword>
<dbReference type="InterPro" id="IPR041739">
    <property type="entry name" value="G5K_ProB"/>
</dbReference>
<evidence type="ECO:0000256" key="4">
    <source>
        <dbReference type="ARBA" id="ARBA00022679"/>
    </source>
</evidence>
<evidence type="ECO:0000313" key="9">
    <source>
        <dbReference type="EMBL" id="VAW73850.1"/>
    </source>
</evidence>
<organism evidence="9">
    <name type="scientific">hydrothermal vent metagenome</name>
    <dbReference type="NCBI Taxonomy" id="652676"/>
    <lineage>
        <taxon>unclassified sequences</taxon>
        <taxon>metagenomes</taxon>
        <taxon>ecological metagenomes</taxon>
    </lineage>
</organism>
<dbReference type="InterPro" id="IPR011529">
    <property type="entry name" value="Glu_5kinase"/>
</dbReference>
<dbReference type="Pfam" id="PF00696">
    <property type="entry name" value="AA_kinase"/>
    <property type="match status" value="1"/>
</dbReference>
<dbReference type="InterPro" id="IPR001057">
    <property type="entry name" value="Glu/AcGlu_kinase"/>
</dbReference>
<name>A0A3B0YAL8_9ZZZZ</name>
<proteinExistence type="inferred from homology"/>
<dbReference type="EMBL" id="UOFL01000049">
    <property type="protein sequence ID" value="VAW73850.1"/>
    <property type="molecule type" value="Genomic_DNA"/>
</dbReference>
<dbReference type="CDD" id="cd04242">
    <property type="entry name" value="AAK_G5K_ProB"/>
    <property type="match status" value="1"/>
</dbReference>
<keyword evidence="5" id="KW-0547">Nucleotide-binding</keyword>
<dbReference type="SMART" id="SM00359">
    <property type="entry name" value="PUA"/>
    <property type="match status" value="1"/>
</dbReference>
<dbReference type="PIRSF" id="PIRSF000729">
    <property type="entry name" value="GK"/>
    <property type="match status" value="1"/>
</dbReference>
<sequence length="380" mass="40834">MTNKTLKFHSDPASSQRWVVKIGSSLLTSHGQGLNCDAIDSWVEQLVELKKQGKEVVLVSSGSVAEGMSRLGWKSRPNELQKLQAAAAVGQMGLIQAYESSFQRFSMHTAQVLLTHEEIRNRQQYLNAKHTLKTLLELGVVPVINENDTVTTDEIRLGDNDNLAAMVANLVEADLLLILTDQQGVFDADPRRHQSATLISEISVNDPVLDLVAGGAGSHIGSGGMQTKIEAARRAARSGAMTIIAAGTDLNIIGNIAANKKLGTRLIPDQEPLAARKQWLAGQLQIRGKLMLDEGGVSALQKAQGASLLAVGVVSVEGKFRRGDLVACVDSSGVEIARGLVNYNAQETARLIGKPSKDIESILGYVDELELIHVDDLVLL</sequence>
<dbReference type="PRINTS" id="PR00474">
    <property type="entry name" value="GLU5KINASE"/>
</dbReference>
<evidence type="ECO:0000256" key="7">
    <source>
        <dbReference type="ARBA" id="ARBA00022840"/>
    </source>
</evidence>
<dbReference type="PROSITE" id="PS50890">
    <property type="entry name" value="PUA"/>
    <property type="match status" value="1"/>
</dbReference>
<evidence type="ECO:0000256" key="1">
    <source>
        <dbReference type="ARBA" id="ARBA00022490"/>
    </source>
</evidence>
<dbReference type="PANTHER" id="PTHR43654:SF1">
    <property type="entry name" value="ISOPENTENYL PHOSPHATE KINASE"/>
    <property type="match status" value="1"/>
</dbReference>
<dbReference type="SUPFAM" id="SSF53633">
    <property type="entry name" value="Carbamate kinase-like"/>
    <property type="match status" value="1"/>
</dbReference>
<dbReference type="InterPro" id="IPR036974">
    <property type="entry name" value="PUA_sf"/>
</dbReference>
<dbReference type="GO" id="GO:0005829">
    <property type="term" value="C:cytosol"/>
    <property type="evidence" value="ECO:0007669"/>
    <property type="project" value="TreeGrafter"/>
</dbReference>
<dbReference type="PANTHER" id="PTHR43654">
    <property type="entry name" value="GLUTAMATE 5-KINASE"/>
    <property type="match status" value="1"/>
</dbReference>
<dbReference type="CDD" id="cd21157">
    <property type="entry name" value="PUA_G5K"/>
    <property type="match status" value="1"/>
</dbReference>
<dbReference type="PROSITE" id="PS00902">
    <property type="entry name" value="GLUTAMATE_5_KINASE"/>
    <property type="match status" value="1"/>
</dbReference>
<evidence type="ECO:0000256" key="2">
    <source>
        <dbReference type="ARBA" id="ARBA00022605"/>
    </source>
</evidence>
<dbReference type="InterPro" id="IPR005715">
    <property type="entry name" value="Glu_5kinase/COase_Synthase"/>
</dbReference>